<feature type="non-terminal residue" evidence="1">
    <location>
        <position position="93"/>
    </location>
</feature>
<feature type="non-terminal residue" evidence="1">
    <location>
        <position position="1"/>
    </location>
</feature>
<dbReference type="Pfam" id="PF07145">
    <property type="entry name" value="PAM2"/>
    <property type="match status" value="1"/>
</dbReference>
<sequence>SFVLNPLAPEFVPSRIYHTPHIQQPEYGFAYPGVHTGAWPGYQAMFPGQPFRQMFPPVYQPPVFYPYNPGLLPAMYYPQAFNRGILQNKQMFN</sequence>
<reference evidence="1" key="1">
    <citation type="submission" date="2014-12" db="EMBL/GenBank/DDBJ databases">
        <title>Insight into the proteome of Arion vulgaris.</title>
        <authorList>
            <person name="Aradska J."/>
            <person name="Bulat T."/>
            <person name="Smidak R."/>
            <person name="Sarate P."/>
            <person name="Gangsoo J."/>
            <person name="Sialana F."/>
            <person name="Bilban M."/>
            <person name="Lubec G."/>
        </authorList>
    </citation>
    <scope>NUCLEOTIDE SEQUENCE</scope>
    <source>
        <tissue evidence="1">Skin</tissue>
    </source>
</reference>
<dbReference type="AlphaFoldDB" id="A0A0B7BZT3"/>
<evidence type="ECO:0000313" key="1">
    <source>
        <dbReference type="EMBL" id="CEK97705.1"/>
    </source>
</evidence>
<proteinExistence type="predicted"/>
<organism evidence="1">
    <name type="scientific">Arion vulgaris</name>
    <dbReference type="NCBI Taxonomy" id="1028688"/>
    <lineage>
        <taxon>Eukaryota</taxon>
        <taxon>Metazoa</taxon>
        <taxon>Spiralia</taxon>
        <taxon>Lophotrochozoa</taxon>
        <taxon>Mollusca</taxon>
        <taxon>Gastropoda</taxon>
        <taxon>Heterobranchia</taxon>
        <taxon>Euthyneura</taxon>
        <taxon>Panpulmonata</taxon>
        <taxon>Eupulmonata</taxon>
        <taxon>Stylommatophora</taxon>
        <taxon>Helicina</taxon>
        <taxon>Arionoidea</taxon>
        <taxon>Arionidae</taxon>
        <taxon>Arion</taxon>
    </lineage>
</organism>
<protein>
    <submittedName>
        <fullName evidence="1">Uncharacterized protein</fullName>
    </submittedName>
</protein>
<accession>A0A0B7BZT3</accession>
<name>A0A0B7BZT3_9EUPU</name>
<dbReference type="InterPro" id="IPR009818">
    <property type="entry name" value="PAM2_motif"/>
</dbReference>
<dbReference type="EMBL" id="HACG01050840">
    <property type="protein sequence ID" value="CEK97705.1"/>
    <property type="molecule type" value="Transcribed_RNA"/>
</dbReference>
<gene>
    <name evidence="1" type="primary">ORF216639</name>
</gene>